<organism evidence="1 2">
    <name type="scientific">Nephila pilipes</name>
    <name type="common">Giant wood spider</name>
    <name type="synonym">Nephila maculata</name>
    <dbReference type="NCBI Taxonomy" id="299642"/>
    <lineage>
        <taxon>Eukaryota</taxon>
        <taxon>Metazoa</taxon>
        <taxon>Ecdysozoa</taxon>
        <taxon>Arthropoda</taxon>
        <taxon>Chelicerata</taxon>
        <taxon>Arachnida</taxon>
        <taxon>Araneae</taxon>
        <taxon>Araneomorphae</taxon>
        <taxon>Entelegynae</taxon>
        <taxon>Araneoidea</taxon>
        <taxon>Nephilidae</taxon>
        <taxon>Nephila</taxon>
    </lineage>
</organism>
<dbReference type="AlphaFoldDB" id="A0A8X6MWB5"/>
<name>A0A8X6MWB5_NEPPI</name>
<keyword evidence="2" id="KW-1185">Reference proteome</keyword>
<proteinExistence type="predicted"/>
<comment type="caution">
    <text evidence="1">The sequence shown here is derived from an EMBL/GenBank/DDBJ whole genome shotgun (WGS) entry which is preliminary data.</text>
</comment>
<dbReference type="EMBL" id="BMAW01002945">
    <property type="protein sequence ID" value="GFS81111.1"/>
    <property type="molecule type" value="Genomic_DNA"/>
</dbReference>
<evidence type="ECO:0000313" key="2">
    <source>
        <dbReference type="Proteomes" id="UP000887013"/>
    </source>
</evidence>
<dbReference type="Proteomes" id="UP000887013">
    <property type="component" value="Unassembled WGS sequence"/>
</dbReference>
<sequence length="68" mass="7582">MRKTSEARLALSIDTRILLVDIPTSNDLRVKLIVISLNVPSLKNSNAVAYHETDLGADYDYYKQADAT</sequence>
<protein>
    <submittedName>
        <fullName evidence="1">Uncharacterized protein</fullName>
    </submittedName>
</protein>
<evidence type="ECO:0000313" key="1">
    <source>
        <dbReference type="EMBL" id="GFS81111.1"/>
    </source>
</evidence>
<gene>
    <name evidence="1" type="ORF">NPIL_309571</name>
</gene>
<accession>A0A8X6MWB5</accession>
<reference evidence="1" key="1">
    <citation type="submission" date="2020-08" db="EMBL/GenBank/DDBJ databases">
        <title>Multicomponent nature underlies the extraordinary mechanical properties of spider dragline silk.</title>
        <authorList>
            <person name="Kono N."/>
            <person name="Nakamura H."/>
            <person name="Mori M."/>
            <person name="Yoshida Y."/>
            <person name="Ohtoshi R."/>
            <person name="Malay A.D."/>
            <person name="Moran D.A.P."/>
            <person name="Tomita M."/>
            <person name="Numata K."/>
            <person name="Arakawa K."/>
        </authorList>
    </citation>
    <scope>NUCLEOTIDE SEQUENCE</scope>
</reference>